<dbReference type="InterPro" id="IPR017871">
    <property type="entry name" value="ABC_transporter-like_CS"/>
</dbReference>
<dbReference type="InterPro" id="IPR003439">
    <property type="entry name" value="ABC_transporter-like_ATP-bd"/>
</dbReference>
<dbReference type="GO" id="GO:0005304">
    <property type="term" value="F:L-valine transmembrane transporter activity"/>
    <property type="evidence" value="ECO:0007669"/>
    <property type="project" value="TreeGrafter"/>
</dbReference>
<dbReference type="InterPro" id="IPR032823">
    <property type="entry name" value="BCA_ABC_TP_C"/>
</dbReference>
<dbReference type="SUPFAM" id="SSF52540">
    <property type="entry name" value="P-loop containing nucleoside triphosphate hydrolases"/>
    <property type="match status" value="1"/>
</dbReference>
<dbReference type="GO" id="GO:0005524">
    <property type="term" value="F:ATP binding"/>
    <property type="evidence" value="ECO:0007669"/>
    <property type="project" value="UniProtKB-KW"/>
</dbReference>
<dbReference type="GO" id="GO:1903806">
    <property type="term" value="P:L-isoleucine import across plasma membrane"/>
    <property type="evidence" value="ECO:0007669"/>
    <property type="project" value="TreeGrafter"/>
</dbReference>
<dbReference type="PATRIC" id="fig|162209.4.peg.4247"/>
<sequence length="253" mass="27932">MLLELKQIGKTFGGIKALSDVNFSLDRGQILGLIGPNGAGKTTIFNMITGIFPPTIGSIVFDGTNLLQLPPHKITELGIARTFQNIRLFGHMSALENIKVGMHTVTKSGYWASLLHLPGQKKEEAHVQERSMKLLEFVGLKDVADIRSDTLAYGQQRRLEIARALATNPKLLLLDEPAAGMIESETHELMNLIRKIRDNGTTVLLVEHDMPLVMTLCDRVVCINFGVKIAEGSPEEIQNHPDVIEAYLGKEDE</sequence>
<evidence type="ECO:0000313" key="5">
    <source>
        <dbReference type="Proteomes" id="UP000061660"/>
    </source>
</evidence>
<dbReference type="GO" id="GO:0016887">
    <property type="term" value="F:ATP hydrolysis activity"/>
    <property type="evidence" value="ECO:0007669"/>
    <property type="project" value="InterPro"/>
</dbReference>
<dbReference type="GO" id="GO:0005886">
    <property type="term" value="C:plasma membrane"/>
    <property type="evidence" value="ECO:0007669"/>
    <property type="project" value="TreeGrafter"/>
</dbReference>
<reference evidence="4 5" key="2">
    <citation type="journal article" date="2016" name="Genome Announc.">
        <title>Complete Genome Sequences of Two Interactive Moderate Thermophiles, Paenibacillus napthalenovorans 32O-Y and Paenibacillus sp. 32O-W.</title>
        <authorList>
            <person name="Butler R.R.III."/>
            <person name="Wang J."/>
            <person name="Stark B.C."/>
            <person name="Pombert J.F."/>
        </authorList>
    </citation>
    <scope>NUCLEOTIDE SEQUENCE [LARGE SCALE GENOMIC DNA]</scope>
    <source>
        <strain evidence="4 5">32O-Y</strain>
    </source>
</reference>
<accession>A0A0U2WG53</accession>
<dbReference type="AlphaFoldDB" id="A0A0U2WG53"/>
<keyword evidence="2" id="KW-0547">Nucleotide-binding</keyword>
<evidence type="ECO:0000313" key="4">
    <source>
        <dbReference type="EMBL" id="ALS24314.1"/>
    </source>
</evidence>
<keyword evidence="1" id="KW-0813">Transport</keyword>
<dbReference type="GO" id="GO:1903805">
    <property type="term" value="P:L-valine import across plasma membrane"/>
    <property type="evidence" value="ECO:0007669"/>
    <property type="project" value="TreeGrafter"/>
</dbReference>
<dbReference type="GO" id="GO:0015188">
    <property type="term" value="F:L-isoleucine transmembrane transporter activity"/>
    <property type="evidence" value="ECO:0007669"/>
    <property type="project" value="TreeGrafter"/>
</dbReference>
<dbReference type="Proteomes" id="UP000061660">
    <property type="component" value="Chromosome"/>
</dbReference>
<dbReference type="EMBL" id="CP013652">
    <property type="protein sequence ID" value="ALS24314.1"/>
    <property type="molecule type" value="Genomic_DNA"/>
</dbReference>
<dbReference type="STRING" id="162209.IJ22_40020"/>
<dbReference type="Pfam" id="PF00005">
    <property type="entry name" value="ABC_tran"/>
    <property type="match status" value="1"/>
</dbReference>
<keyword evidence="3" id="KW-0067">ATP-binding</keyword>
<dbReference type="Gene3D" id="3.40.50.300">
    <property type="entry name" value="P-loop containing nucleotide triphosphate hydrolases"/>
    <property type="match status" value="1"/>
</dbReference>
<reference evidence="5" key="1">
    <citation type="submission" date="2015-12" db="EMBL/GenBank/DDBJ databases">
        <title>Complete genome sequences of two moderately thermophilic Paenibacillus species.</title>
        <authorList>
            <person name="Butler R.III."/>
            <person name="Wang J."/>
            <person name="Stark B.C."/>
            <person name="Pombert J.-F."/>
        </authorList>
    </citation>
    <scope>NUCLEOTIDE SEQUENCE [LARGE SCALE GENOMIC DNA]</scope>
    <source>
        <strain evidence="5">32O-Y</strain>
    </source>
</reference>
<dbReference type="GO" id="GO:0015192">
    <property type="term" value="F:L-phenylalanine transmembrane transporter activity"/>
    <property type="evidence" value="ECO:0007669"/>
    <property type="project" value="TreeGrafter"/>
</dbReference>
<dbReference type="InterPro" id="IPR051120">
    <property type="entry name" value="ABC_AA/LPS_Transport"/>
</dbReference>
<dbReference type="InterPro" id="IPR027417">
    <property type="entry name" value="P-loop_NTPase"/>
</dbReference>
<dbReference type="GO" id="GO:0015808">
    <property type="term" value="P:L-alanine transport"/>
    <property type="evidence" value="ECO:0007669"/>
    <property type="project" value="TreeGrafter"/>
</dbReference>
<evidence type="ECO:0000256" key="3">
    <source>
        <dbReference type="ARBA" id="ARBA00022840"/>
    </source>
</evidence>
<dbReference type="InterPro" id="IPR003593">
    <property type="entry name" value="AAA+_ATPase"/>
</dbReference>
<gene>
    <name evidence="4" type="ORF">IJ22_40020</name>
</gene>
<dbReference type="Pfam" id="PF12399">
    <property type="entry name" value="BCA_ABC_TP_C"/>
    <property type="match status" value="1"/>
</dbReference>
<organism evidence="4 5">
    <name type="scientific">Paenibacillus naphthalenovorans</name>
    <dbReference type="NCBI Taxonomy" id="162209"/>
    <lineage>
        <taxon>Bacteria</taxon>
        <taxon>Bacillati</taxon>
        <taxon>Bacillota</taxon>
        <taxon>Bacilli</taxon>
        <taxon>Bacillales</taxon>
        <taxon>Paenibacillaceae</taxon>
        <taxon>Paenibacillus</taxon>
    </lineage>
</organism>
<dbReference type="PANTHER" id="PTHR45772">
    <property type="entry name" value="CONSERVED COMPONENT OF ABC TRANSPORTER FOR NATURAL AMINO ACIDS-RELATED"/>
    <property type="match status" value="1"/>
</dbReference>
<dbReference type="RefSeq" id="WP_054818346.1">
    <property type="nucleotide sequence ID" value="NZ_BJCS01000012.1"/>
</dbReference>
<evidence type="ECO:0000256" key="1">
    <source>
        <dbReference type="ARBA" id="ARBA00022448"/>
    </source>
</evidence>
<dbReference type="PROSITE" id="PS00211">
    <property type="entry name" value="ABC_TRANSPORTER_1"/>
    <property type="match status" value="1"/>
</dbReference>
<dbReference type="KEGG" id="pnp:IJ22_40020"/>
<dbReference type="SMART" id="SM00382">
    <property type="entry name" value="AAA"/>
    <property type="match status" value="1"/>
</dbReference>
<protein>
    <submittedName>
        <fullName evidence="4">ABC transporter</fullName>
    </submittedName>
</protein>
<evidence type="ECO:0000256" key="2">
    <source>
        <dbReference type="ARBA" id="ARBA00022741"/>
    </source>
</evidence>
<dbReference type="FunFam" id="3.40.50.300:FF:000421">
    <property type="entry name" value="Branched-chain amino acid ABC transporter ATP-binding protein"/>
    <property type="match status" value="1"/>
</dbReference>
<proteinExistence type="predicted"/>
<name>A0A0U2WG53_9BACL</name>
<dbReference type="PANTHER" id="PTHR45772:SF7">
    <property type="entry name" value="AMINO ACID ABC TRANSPORTER ATP-BINDING PROTEIN"/>
    <property type="match status" value="1"/>
</dbReference>
<dbReference type="PROSITE" id="PS50893">
    <property type="entry name" value="ABC_TRANSPORTER_2"/>
    <property type="match status" value="1"/>
</dbReference>
<dbReference type="CDD" id="cd03219">
    <property type="entry name" value="ABC_Mj1267_LivG_branched"/>
    <property type="match status" value="1"/>
</dbReference>
<dbReference type="GO" id="GO:0042941">
    <property type="term" value="P:D-alanine transmembrane transport"/>
    <property type="evidence" value="ECO:0007669"/>
    <property type="project" value="TreeGrafter"/>
</dbReference>
<keyword evidence="5" id="KW-1185">Reference proteome</keyword>
<dbReference type="OrthoDB" id="9805514at2"/>